<dbReference type="Proteomes" id="UP000813215">
    <property type="component" value="Unassembled WGS sequence"/>
</dbReference>
<evidence type="ECO:0000313" key="1">
    <source>
        <dbReference type="EMBL" id="MBW4432723.1"/>
    </source>
</evidence>
<accession>A0A9E3H8H4</accession>
<gene>
    <name evidence="1" type="ORF">KME28_13580</name>
</gene>
<evidence type="ECO:0000313" key="2">
    <source>
        <dbReference type="Proteomes" id="UP000813215"/>
    </source>
</evidence>
<name>A0A9E3H8H4_9NOST</name>
<dbReference type="EMBL" id="JAHHHW010000091">
    <property type="protein sequence ID" value="MBW4432723.1"/>
    <property type="molecule type" value="Genomic_DNA"/>
</dbReference>
<comment type="caution">
    <text evidence="1">The sequence shown here is derived from an EMBL/GenBank/DDBJ whole genome shotgun (WGS) entry which is preliminary data.</text>
</comment>
<reference evidence="1" key="2">
    <citation type="journal article" date="2022" name="Microbiol. Resour. Announc.">
        <title>Metagenome Sequencing to Explore Phylogenomics of Terrestrial Cyanobacteria.</title>
        <authorList>
            <person name="Ward R.D."/>
            <person name="Stajich J.E."/>
            <person name="Johansen J.R."/>
            <person name="Huntemann M."/>
            <person name="Clum A."/>
            <person name="Foster B."/>
            <person name="Foster B."/>
            <person name="Roux S."/>
            <person name="Palaniappan K."/>
            <person name="Varghese N."/>
            <person name="Mukherjee S."/>
            <person name="Reddy T.B.K."/>
            <person name="Daum C."/>
            <person name="Copeland A."/>
            <person name="Chen I.A."/>
            <person name="Ivanova N.N."/>
            <person name="Kyrpides N.C."/>
            <person name="Shapiro N."/>
            <person name="Eloe-Fadrosh E.A."/>
            <person name="Pietrasiak N."/>
        </authorList>
    </citation>
    <scope>NUCLEOTIDE SEQUENCE</scope>
    <source>
        <strain evidence="1">HA4357-MV3</strain>
    </source>
</reference>
<proteinExistence type="predicted"/>
<organism evidence="1 2">
    <name type="scientific">Pelatocladus maniniholoensis HA4357-MV3</name>
    <dbReference type="NCBI Taxonomy" id="1117104"/>
    <lineage>
        <taxon>Bacteria</taxon>
        <taxon>Bacillati</taxon>
        <taxon>Cyanobacteriota</taxon>
        <taxon>Cyanophyceae</taxon>
        <taxon>Nostocales</taxon>
        <taxon>Nostocaceae</taxon>
        <taxon>Pelatocladus</taxon>
    </lineage>
</organism>
<reference evidence="1" key="1">
    <citation type="submission" date="2021-05" db="EMBL/GenBank/DDBJ databases">
        <authorList>
            <person name="Pietrasiak N."/>
            <person name="Ward R."/>
            <person name="Stajich J.E."/>
            <person name="Kurbessoian T."/>
        </authorList>
    </citation>
    <scope>NUCLEOTIDE SEQUENCE</scope>
    <source>
        <strain evidence="1">HA4357-MV3</strain>
    </source>
</reference>
<dbReference type="AlphaFoldDB" id="A0A9E3H8H4"/>
<protein>
    <submittedName>
        <fullName evidence="1">Uncharacterized protein</fullName>
    </submittedName>
</protein>
<sequence>MQIFNREVDSQANQPLKPEASICKVEASTDASEPKKIKLIYRALIFERLLTPECPYRQPRAVKWRFRIPGKNYNLTSISELVPLRPYPQARAVNWRFQPRSQS</sequence>